<evidence type="ECO:0000256" key="4">
    <source>
        <dbReference type="ARBA" id="ARBA00023002"/>
    </source>
</evidence>
<evidence type="ECO:0000313" key="9">
    <source>
        <dbReference type="EMBL" id="OBZ93107.1"/>
    </source>
</evidence>
<protein>
    <submittedName>
        <fullName evidence="9">Uncharacterized protein</fullName>
    </submittedName>
</protein>
<feature type="domain" description="Dimethylamine monooxygenase subunit DmmA-like C-terminal" evidence="7">
    <location>
        <begin position="140"/>
        <end position="183"/>
    </location>
</feature>
<dbReference type="PATRIC" id="fig|1612624.7.peg.2456"/>
<evidence type="ECO:0000259" key="8">
    <source>
        <dbReference type="Pfam" id="PF22290"/>
    </source>
</evidence>
<organism evidence="9 10">
    <name type="scientific">Pararhizobium polonicum</name>
    <dbReference type="NCBI Taxonomy" id="1612624"/>
    <lineage>
        <taxon>Bacteria</taxon>
        <taxon>Pseudomonadati</taxon>
        <taxon>Pseudomonadota</taxon>
        <taxon>Alphaproteobacteria</taxon>
        <taxon>Hyphomicrobiales</taxon>
        <taxon>Rhizobiaceae</taxon>
        <taxon>Rhizobium/Agrobacterium group</taxon>
        <taxon>Pararhizobium</taxon>
    </lineage>
</organism>
<reference evidence="9 10" key="1">
    <citation type="journal article" date="2016" name="Syst. Appl. Microbiol.">
        <title>Pararhizobium polonicum sp. nov. isolated from tumors on stone fruit rootstocks.</title>
        <authorList>
            <person name="Pulawska J."/>
            <person name="Kuzmanovic N."/>
            <person name="Willems A."/>
            <person name="Pothier J.F."/>
        </authorList>
    </citation>
    <scope>NUCLEOTIDE SEQUENCE [LARGE SCALE GENOMIC DNA]</scope>
    <source>
        <strain evidence="9 10">F5.1</strain>
    </source>
</reference>
<dbReference type="GO" id="GO:0046872">
    <property type="term" value="F:metal ion binding"/>
    <property type="evidence" value="ECO:0007669"/>
    <property type="project" value="UniProtKB-KW"/>
</dbReference>
<comment type="caution">
    <text evidence="9">The sequence shown here is derived from an EMBL/GenBank/DDBJ whole genome shotgun (WGS) entry which is preliminary data.</text>
</comment>
<evidence type="ECO:0000256" key="2">
    <source>
        <dbReference type="ARBA" id="ARBA00022714"/>
    </source>
</evidence>
<evidence type="ECO:0000256" key="1">
    <source>
        <dbReference type="ARBA" id="ARBA00022630"/>
    </source>
</evidence>
<keyword evidence="6" id="KW-0411">Iron-sulfur</keyword>
<dbReference type="STRING" id="1612624.ADU59_23820"/>
<dbReference type="RefSeq" id="WP_068957249.1">
    <property type="nucleotide sequence ID" value="NZ_LGLV01000016.1"/>
</dbReference>
<dbReference type="AlphaFoldDB" id="A0A1C7NVP9"/>
<dbReference type="OrthoDB" id="6955242at2"/>
<dbReference type="EMBL" id="LGLV01000016">
    <property type="protein sequence ID" value="OBZ93107.1"/>
    <property type="molecule type" value="Genomic_DNA"/>
</dbReference>
<dbReference type="Pfam" id="PF22290">
    <property type="entry name" value="DmmA-like_N"/>
    <property type="match status" value="1"/>
</dbReference>
<keyword evidence="3" id="KW-0479">Metal-binding</keyword>
<dbReference type="InterPro" id="IPR054582">
    <property type="entry name" value="DmmA-like_N"/>
</dbReference>
<keyword evidence="4" id="KW-0560">Oxidoreductase</keyword>
<accession>A0A1C7NVP9</accession>
<proteinExistence type="predicted"/>
<keyword evidence="2" id="KW-0001">2Fe-2S</keyword>
<evidence type="ECO:0000256" key="6">
    <source>
        <dbReference type="ARBA" id="ARBA00023014"/>
    </source>
</evidence>
<evidence type="ECO:0000256" key="5">
    <source>
        <dbReference type="ARBA" id="ARBA00023004"/>
    </source>
</evidence>
<feature type="domain" description="Dimethylamine monooxygenase subunit DmmA-like N-terminal" evidence="8">
    <location>
        <begin position="5"/>
        <end position="129"/>
    </location>
</feature>
<dbReference type="GO" id="GO:0051537">
    <property type="term" value="F:2 iron, 2 sulfur cluster binding"/>
    <property type="evidence" value="ECO:0007669"/>
    <property type="project" value="UniProtKB-KW"/>
</dbReference>
<dbReference type="Pfam" id="PF22289">
    <property type="entry name" value="DmmA-like_C"/>
    <property type="match status" value="1"/>
</dbReference>
<dbReference type="InterPro" id="IPR048037">
    <property type="entry name" value="DmmA-like_C"/>
</dbReference>
<dbReference type="NCBIfam" id="NF041259">
    <property type="entry name" value="mono_DmmA_fam"/>
    <property type="match status" value="1"/>
</dbReference>
<keyword evidence="1" id="KW-0285">Flavoprotein</keyword>
<evidence type="ECO:0000259" key="7">
    <source>
        <dbReference type="Pfam" id="PF22289"/>
    </source>
</evidence>
<dbReference type="GO" id="GO:0016491">
    <property type="term" value="F:oxidoreductase activity"/>
    <property type="evidence" value="ECO:0007669"/>
    <property type="project" value="UniProtKB-KW"/>
</dbReference>
<evidence type="ECO:0000256" key="3">
    <source>
        <dbReference type="ARBA" id="ARBA00022723"/>
    </source>
</evidence>
<sequence length="201" mass="22043">MLVQGIKSRPEYKGLDIDPHAKRHLFVLEGEGAQALTDQVEAKGKDFLAKSEILYLAGGAAPKAYDATLTALSPDIFWQAPTLQPLLFRLRACLEQARMGTRLYIAGTEGIIGQIMQVALEFSIDFNSIHTEHRGSTARRVQCVHCKGITDHVTTSPFACSHCGLPLLVRDHYSRRLGAFQGVNIDAEEPGTAPAPEEMFP</sequence>
<keyword evidence="5" id="KW-0408">Iron</keyword>
<keyword evidence="10" id="KW-1185">Reference proteome</keyword>
<gene>
    <name evidence="9" type="ORF">ADU59_23820</name>
</gene>
<dbReference type="Proteomes" id="UP000093111">
    <property type="component" value="Unassembled WGS sequence"/>
</dbReference>
<name>A0A1C7NVP9_9HYPH</name>
<evidence type="ECO:0000313" key="10">
    <source>
        <dbReference type="Proteomes" id="UP000093111"/>
    </source>
</evidence>